<feature type="non-terminal residue" evidence="1">
    <location>
        <position position="280"/>
    </location>
</feature>
<proteinExistence type="predicted"/>
<feature type="non-terminal residue" evidence="1">
    <location>
        <position position="1"/>
    </location>
</feature>
<evidence type="ECO:0000313" key="2">
    <source>
        <dbReference type="Proteomes" id="UP000789920"/>
    </source>
</evidence>
<protein>
    <submittedName>
        <fullName evidence="1">13829_t:CDS:1</fullName>
    </submittedName>
</protein>
<dbReference type="EMBL" id="CAJVQC010077939">
    <property type="protein sequence ID" value="CAG8815953.1"/>
    <property type="molecule type" value="Genomic_DNA"/>
</dbReference>
<name>A0ACA9RYF7_9GLOM</name>
<dbReference type="Proteomes" id="UP000789920">
    <property type="component" value="Unassembled WGS sequence"/>
</dbReference>
<organism evidence="1 2">
    <name type="scientific">Racocetra persica</name>
    <dbReference type="NCBI Taxonomy" id="160502"/>
    <lineage>
        <taxon>Eukaryota</taxon>
        <taxon>Fungi</taxon>
        <taxon>Fungi incertae sedis</taxon>
        <taxon>Mucoromycota</taxon>
        <taxon>Glomeromycotina</taxon>
        <taxon>Glomeromycetes</taxon>
        <taxon>Diversisporales</taxon>
        <taxon>Gigasporaceae</taxon>
        <taxon>Racocetra</taxon>
    </lineage>
</organism>
<reference evidence="1" key="1">
    <citation type="submission" date="2021-06" db="EMBL/GenBank/DDBJ databases">
        <authorList>
            <person name="Kallberg Y."/>
            <person name="Tangrot J."/>
            <person name="Rosling A."/>
        </authorList>
    </citation>
    <scope>NUCLEOTIDE SEQUENCE</scope>
    <source>
        <strain evidence="1">MA461A</strain>
    </source>
</reference>
<comment type="caution">
    <text evidence="1">The sequence shown here is derived from an EMBL/GenBank/DDBJ whole genome shotgun (WGS) entry which is preliminary data.</text>
</comment>
<gene>
    <name evidence="1" type="ORF">RPERSI_LOCUS24344</name>
</gene>
<sequence>VLFGGNVGYCPQTTWIQNATLRDNITFGLPFNEEKYQQVIKDCCLEPDLEVLPAGDQTEIGEKGINLSGGQKQRVNIARTVYYNADIVLLDDPLSAVDANVGRYLFTNCIQGALAKKTRLLVTHHFHYLPQVDYIIYMEDGKIAEQGTYEELIKGGKAFSKLIAEYGEAENADEIKNDEESTLNKKENKKVQTFVLPKGLMSMEEQYRGAVNNETYLAYLRNAGGLLSILIIIFLLVMMQGVNIGGVKAAKRLHNNAIRRVLRAPTSFFDTTPLGRIINR</sequence>
<evidence type="ECO:0000313" key="1">
    <source>
        <dbReference type="EMBL" id="CAG8815953.1"/>
    </source>
</evidence>
<accession>A0ACA9RYF7</accession>
<keyword evidence="2" id="KW-1185">Reference proteome</keyword>